<dbReference type="WBParaSite" id="MBELARI_LOCUS21005">
    <property type="protein sequence ID" value="MBELARI_LOCUS21005"/>
    <property type="gene ID" value="MBELARI_LOCUS21005"/>
</dbReference>
<keyword evidence="1" id="KW-0472">Membrane</keyword>
<keyword evidence="1" id="KW-0812">Transmembrane</keyword>
<evidence type="ECO:0000313" key="3">
    <source>
        <dbReference type="WBParaSite" id="MBELARI_LOCUS21"/>
    </source>
</evidence>
<accession>A0AAF3F3F1</accession>
<evidence type="ECO:0000313" key="2">
    <source>
        <dbReference type="Proteomes" id="UP000887575"/>
    </source>
</evidence>
<reference evidence="3 4" key="1">
    <citation type="submission" date="2024-02" db="UniProtKB">
        <authorList>
            <consortium name="WormBaseParasite"/>
        </authorList>
    </citation>
    <scope>IDENTIFICATION</scope>
</reference>
<organism evidence="2 4">
    <name type="scientific">Mesorhabditis belari</name>
    <dbReference type="NCBI Taxonomy" id="2138241"/>
    <lineage>
        <taxon>Eukaryota</taxon>
        <taxon>Metazoa</taxon>
        <taxon>Ecdysozoa</taxon>
        <taxon>Nematoda</taxon>
        <taxon>Chromadorea</taxon>
        <taxon>Rhabditida</taxon>
        <taxon>Rhabditina</taxon>
        <taxon>Rhabditomorpha</taxon>
        <taxon>Rhabditoidea</taxon>
        <taxon>Rhabditidae</taxon>
        <taxon>Mesorhabditinae</taxon>
        <taxon>Mesorhabditis</taxon>
    </lineage>
</organism>
<protein>
    <submittedName>
        <fullName evidence="3 4">Uncharacterized protein</fullName>
    </submittedName>
</protein>
<name>A0AAF3F3F1_9BILA</name>
<dbReference type="AlphaFoldDB" id="A0AAF3F3F1"/>
<keyword evidence="1" id="KW-1133">Transmembrane helix</keyword>
<feature type="transmembrane region" description="Helical" evidence="1">
    <location>
        <begin position="12"/>
        <end position="28"/>
    </location>
</feature>
<sequence length="385" mass="42478">MLDLKRLKPIDFVNISVVVSSLLIFYFFQQILPEMSQGVLLNEEHKVNGVTLKASGQSDLSTLPWPTGLNGRKVNDGNLDETIVKPVPANPSKELIVRVDGSTLYRSKNGNSFKILIKNEENVVEYIIPSKNGVQIEANTAHSYPFGDDGGIEEVSRQTNGVTLLNNFNEQSAKVERKTLERTFVDGTLQLEEATTNAAYDVVLQSSVEGGKFQTTSGKSVDTMTPASWPHLNTPLYPSRVPTLEQEFTMEWVDQGDTKEILFKGLSGHLTGGEGRPGVIFDKTRNIISINLLLSRPDGSFFISTDQELIMIVAQSDSNGEPIKSTLEAIIFKNGAKLPTGWWHSVPFPRPNQQKIHLYEKIASTDANIVLNVLEEAGAPLVIQL</sequence>
<evidence type="ECO:0000256" key="1">
    <source>
        <dbReference type="SAM" id="Phobius"/>
    </source>
</evidence>
<evidence type="ECO:0000313" key="4">
    <source>
        <dbReference type="WBParaSite" id="MBELARI_LOCUS21005"/>
    </source>
</evidence>
<proteinExistence type="predicted"/>
<dbReference type="Proteomes" id="UP000887575">
    <property type="component" value="Unassembled WGS sequence"/>
</dbReference>
<dbReference type="WBParaSite" id="MBELARI_LOCUS21">
    <property type="protein sequence ID" value="MBELARI_LOCUS21"/>
    <property type="gene ID" value="MBELARI_LOCUS21"/>
</dbReference>
<keyword evidence="2" id="KW-1185">Reference proteome</keyword>